<proteinExistence type="inferred from homology"/>
<gene>
    <name evidence="5" type="ORF">C3L33_16113</name>
</gene>
<dbReference type="SUPFAM" id="SSF160527">
    <property type="entry name" value="V-type ATPase subunit E-like"/>
    <property type="match status" value="1"/>
</dbReference>
<feature type="transmembrane region" description="Helical" evidence="4">
    <location>
        <begin position="180"/>
        <end position="199"/>
    </location>
</feature>
<dbReference type="PANTHER" id="PTHR45715">
    <property type="entry name" value="ATPASE H+-TRANSPORTING V1 SUBUNIT E1A-RELATED"/>
    <property type="match status" value="1"/>
</dbReference>
<evidence type="ECO:0000256" key="2">
    <source>
        <dbReference type="ARBA" id="ARBA00022448"/>
    </source>
</evidence>
<keyword evidence="2" id="KW-0813">Transport</keyword>
<dbReference type="OrthoDB" id="10263003at2759"/>
<dbReference type="EMBL" id="QEFC01002465">
    <property type="protein sequence ID" value="KAE9451994.1"/>
    <property type="molecule type" value="Genomic_DNA"/>
</dbReference>
<evidence type="ECO:0000313" key="5">
    <source>
        <dbReference type="EMBL" id="KAE9451994.1"/>
    </source>
</evidence>
<evidence type="ECO:0000313" key="6">
    <source>
        <dbReference type="Proteomes" id="UP000428333"/>
    </source>
</evidence>
<comment type="caution">
    <text evidence="5">The sequence shown here is derived from an EMBL/GenBank/DDBJ whole genome shotgun (WGS) entry which is preliminary data.</text>
</comment>
<dbReference type="GO" id="GO:0033178">
    <property type="term" value="C:proton-transporting two-sector ATPase complex, catalytic domain"/>
    <property type="evidence" value="ECO:0007669"/>
    <property type="project" value="InterPro"/>
</dbReference>
<dbReference type="Proteomes" id="UP000428333">
    <property type="component" value="Linkage Group LG09"/>
</dbReference>
<keyword evidence="4" id="KW-0472">Membrane</keyword>
<accession>A0A6A4L6N8</accession>
<dbReference type="GO" id="GO:0046961">
    <property type="term" value="F:proton-transporting ATPase activity, rotational mechanism"/>
    <property type="evidence" value="ECO:0007669"/>
    <property type="project" value="InterPro"/>
</dbReference>
<keyword evidence="4" id="KW-0812">Transmembrane</keyword>
<sequence>MKAGCSTPGYAFSPPVVASMSSYELKDQYLEIYDVEFVTLFKEFNIEKLQLVEAEKKKIRQDEYSMQLNASRIKVLQAQDDVVNSIKDAAAKELLCVSHDQHVYRNLLKDLIIQTQRACGLVALPERGPRFSGACFGLCKGGISGGVVLASRDGKIVFENTLDARSASDSLVKLLHDSFLFLKYLYLPVLVRLLLALFISFPGNDKKADCHLAE</sequence>
<keyword evidence="6" id="KW-1185">Reference proteome</keyword>
<evidence type="ECO:0000256" key="4">
    <source>
        <dbReference type="SAM" id="Phobius"/>
    </source>
</evidence>
<keyword evidence="4" id="KW-1133">Transmembrane helix</keyword>
<name>A0A6A4L6N8_9ERIC</name>
<dbReference type="AlphaFoldDB" id="A0A6A4L6N8"/>
<comment type="similarity">
    <text evidence="1">Belongs to the V-ATPase E subunit family.</text>
</comment>
<keyword evidence="3" id="KW-0406">Ion transport</keyword>
<organism evidence="5 6">
    <name type="scientific">Rhododendron williamsianum</name>
    <dbReference type="NCBI Taxonomy" id="262921"/>
    <lineage>
        <taxon>Eukaryota</taxon>
        <taxon>Viridiplantae</taxon>
        <taxon>Streptophyta</taxon>
        <taxon>Embryophyta</taxon>
        <taxon>Tracheophyta</taxon>
        <taxon>Spermatophyta</taxon>
        <taxon>Magnoliopsida</taxon>
        <taxon>eudicotyledons</taxon>
        <taxon>Gunneridae</taxon>
        <taxon>Pentapetalae</taxon>
        <taxon>asterids</taxon>
        <taxon>Ericales</taxon>
        <taxon>Ericaceae</taxon>
        <taxon>Ericoideae</taxon>
        <taxon>Rhodoreae</taxon>
        <taxon>Rhododendron</taxon>
    </lineage>
</organism>
<dbReference type="InterPro" id="IPR002842">
    <property type="entry name" value="ATPase_V1_Esu"/>
</dbReference>
<evidence type="ECO:0000256" key="3">
    <source>
        <dbReference type="ARBA" id="ARBA00023065"/>
    </source>
</evidence>
<feature type="non-terminal residue" evidence="5">
    <location>
        <position position="1"/>
    </location>
</feature>
<reference evidence="5 6" key="1">
    <citation type="journal article" date="2019" name="Genome Biol. Evol.">
        <title>The Rhododendron genome and chromosomal organization provide insight into shared whole-genome duplications across the heath family (Ericaceae).</title>
        <authorList>
            <person name="Soza V.L."/>
            <person name="Lindsley D."/>
            <person name="Waalkes A."/>
            <person name="Ramage E."/>
            <person name="Patwardhan R.P."/>
            <person name="Burton J.N."/>
            <person name="Adey A."/>
            <person name="Kumar A."/>
            <person name="Qiu R."/>
            <person name="Shendure J."/>
            <person name="Hall B."/>
        </authorList>
    </citation>
    <scope>NUCLEOTIDE SEQUENCE [LARGE SCALE GENOMIC DNA]</scope>
    <source>
        <strain evidence="5">RSF 1966-606</strain>
    </source>
</reference>
<evidence type="ECO:0000256" key="1">
    <source>
        <dbReference type="ARBA" id="ARBA00005901"/>
    </source>
</evidence>
<protein>
    <submittedName>
        <fullName evidence="5">Uncharacterized protein</fullName>
    </submittedName>
</protein>
<dbReference type="Pfam" id="PF01991">
    <property type="entry name" value="vATP-synt_E"/>
    <property type="match status" value="1"/>
</dbReference>